<proteinExistence type="predicted"/>
<name>A0A1R2BC23_9CILI</name>
<accession>A0A1R2BC23</accession>
<feature type="coiled-coil region" evidence="1">
    <location>
        <begin position="145"/>
        <end position="179"/>
    </location>
</feature>
<evidence type="ECO:0000313" key="4">
    <source>
        <dbReference type="Proteomes" id="UP000187209"/>
    </source>
</evidence>
<dbReference type="EMBL" id="MPUH01000758">
    <property type="protein sequence ID" value="OMJ74341.1"/>
    <property type="molecule type" value="Genomic_DNA"/>
</dbReference>
<dbReference type="Proteomes" id="UP000187209">
    <property type="component" value="Unassembled WGS sequence"/>
</dbReference>
<sequence>MSLSFHTSREVKLRSHNKATPKSPAGYSEGEVSSSSVISESSDKIKEDEQIEKIKDKNRDLIKKVTSKMMSFKHSSRCLMELSKYKGVQSLLDPECTCDKPNSKDNITPIFAQSFYIKPEVTLQEITIKDISSLRQHHRRTKSALVENLEKLAVVEQEKNVLKRELNDLQERLIFEHKRLQDVKCCNIY</sequence>
<dbReference type="AlphaFoldDB" id="A0A1R2BC23"/>
<evidence type="ECO:0000313" key="3">
    <source>
        <dbReference type="EMBL" id="OMJ74341.1"/>
    </source>
</evidence>
<reference evidence="3 4" key="1">
    <citation type="submission" date="2016-11" db="EMBL/GenBank/DDBJ databases">
        <title>The macronuclear genome of Stentor coeruleus: a giant cell with tiny introns.</title>
        <authorList>
            <person name="Slabodnick M."/>
            <person name="Ruby J.G."/>
            <person name="Reiff S.B."/>
            <person name="Swart E.C."/>
            <person name="Gosai S."/>
            <person name="Prabakaran S."/>
            <person name="Witkowska E."/>
            <person name="Larue G.E."/>
            <person name="Fisher S."/>
            <person name="Freeman R.M."/>
            <person name="Gunawardena J."/>
            <person name="Chu W."/>
            <person name="Stover N.A."/>
            <person name="Gregory B.D."/>
            <person name="Nowacki M."/>
            <person name="Derisi J."/>
            <person name="Roy S.W."/>
            <person name="Marshall W.F."/>
            <person name="Sood P."/>
        </authorList>
    </citation>
    <scope>NUCLEOTIDE SEQUENCE [LARGE SCALE GENOMIC DNA]</scope>
    <source>
        <strain evidence="3">WM001</strain>
    </source>
</reference>
<feature type="compositionally biased region" description="Low complexity" evidence="2">
    <location>
        <begin position="28"/>
        <end position="40"/>
    </location>
</feature>
<gene>
    <name evidence="3" type="ORF">SteCoe_26761</name>
</gene>
<organism evidence="3 4">
    <name type="scientific">Stentor coeruleus</name>
    <dbReference type="NCBI Taxonomy" id="5963"/>
    <lineage>
        <taxon>Eukaryota</taxon>
        <taxon>Sar</taxon>
        <taxon>Alveolata</taxon>
        <taxon>Ciliophora</taxon>
        <taxon>Postciliodesmatophora</taxon>
        <taxon>Heterotrichea</taxon>
        <taxon>Heterotrichida</taxon>
        <taxon>Stentoridae</taxon>
        <taxon>Stentor</taxon>
    </lineage>
</organism>
<keyword evidence="1" id="KW-0175">Coiled coil</keyword>
<feature type="region of interest" description="Disordered" evidence="2">
    <location>
        <begin position="1"/>
        <end position="51"/>
    </location>
</feature>
<keyword evidence="4" id="KW-1185">Reference proteome</keyword>
<evidence type="ECO:0000256" key="2">
    <source>
        <dbReference type="SAM" id="MobiDB-lite"/>
    </source>
</evidence>
<feature type="compositionally biased region" description="Basic and acidic residues" evidence="2">
    <location>
        <begin position="41"/>
        <end position="51"/>
    </location>
</feature>
<evidence type="ECO:0000256" key="1">
    <source>
        <dbReference type="SAM" id="Coils"/>
    </source>
</evidence>
<comment type="caution">
    <text evidence="3">The sequence shown here is derived from an EMBL/GenBank/DDBJ whole genome shotgun (WGS) entry which is preliminary data.</text>
</comment>
<protein>
    <submittedName>
        <fullName evidence="3">Uncharacterized protein</fullName>
    </submittedName>
</protein>